<name>A0A7G9GMF1_9FIRM</name>
<organism evidence="2 3">
    <name type="scientific">[Eubacterium] hominis</name>
    <dbReference type="NCBI Taxonomy" id="2764325"/>
    <lineage>
        <taxon>Bacteria</taxon>
        <taxon>Bacillati</taxon>
        <taxon>Bacillota</taxon>
        <taxon>Erysipelotrichia</taxon>
        <taxon>Erysipelotrichales</taxon>
        <taxon>Erysipelotrichaceae</taxon>
        <taxon>Amedibacillus</taxon>
    </lineage>
</organism>
<keyword evidence="3" id="KW-1185">Reference proteome</keyword>
<accession>A0A7G9GMF1</accession>
<protein>
    <submittedName>
        <fullName evidence="2">Uncharacterized protein</fullName>
    </submittedName>
</protein>
<dbReference type="PROSITE" id="PS51257">
    <property type="entry name" value="PROKAR_LIPOPROTEIN"/>
    <property type="match status" value="1"/>
</dbReference>
<evidence type="ECO:0000313" key="3">
    <source>
        <dbReference type="Proteomes" id="UP000515856"/>
    </source>
</evidence>
<feature type="transmembrane region" description="Helical" evidence="1">
    <location>
        <begin position="12"/>
        <end position="33"/>
    </location>
</feature>
<dbReference type="Proteomes" id="UP000515856">
    <property type="component" value="Chromosome"/>
</dbReference>
<keyword evidence="1" id="KW-1133">Transmembrane helix</keyword>
<dbReference type="KEGG" id="ehn:H9Q80_17340"/>
<gene>
    <name evidence="2" type="ORF">H9Q80_17340</name>
</gene>
<keyword evidence="1" id="KW-0472">Membrane</keyword>
<keyword evidence="1" id="KW-0812">Transmembrane</keyword>
<evidence type="ECO:0000313" key="2">
    <source>
        <dbReference type="EMBL" id="QNM11983.1"/>
    </source>
</evidence>
<reference evidence="2 3" key="1">
    <citation type="submission" date="2020-08" db="EMBL/GenBank/DDBJ databases">
        <authorList>
            <person name="Liu C."/>
            <person name="Sun Q."/>
        </authorList>
    </citation>
    <scope>NUCLEOTIDE SEQUENCE [LARGE SCALE GENOMIC DNA]</scope>
    <source>
        <strain evidence="2 3">NSJ-61</strain>
    </source>
</reference>
<proteinExistence type="predicted"/>
<evidence type="ECO:0000256" key="1">
    <source>
        <dbReference type="SAM" id="Phobius"/>
    </source>
</evidence>
<dbReference type="RefSeq" id="WP_158552228.1">
    <property type="nucleotide sequence ID" value="NZ_CP060636.1"/>
</dbReference>
<dbReference type="AlphaFoldDB" id="A0A7G9GMF1"/>
<dbReference type="EMBL" id="CP060636">
    <property type="protein sequence ID" value="QNM11983.1"/>
    <property type="molecule type" value="Genomic_DNA"/>
</dbReference>
<sequence length="54" mass="6282">MSDNKGMILIETLLLFVIVSILLLIMTSCILSLHQLNDTERGLYQNEEIQRLYE</sequence>